<name>A0AAU0UJC0_9FIRM</name>
<dbReference type="InterPro" id="IPR017896">
    <property type="entry name" value="4Fe4S_Fe-S-bd"/>
</dbReference>
<dbReference type="GO" id="GO:0051536">
    <property type="term" value="F:iron-sulfur cluster binding"/>
    <property type="evidence" value="ECO:0007669"/>
    <property type="project" value="UniProtKB-KW"/>
</dbReference>
<dbReference type="KEGG" id="dbc:MFMK1_001206"/>
<feature type="domain" description="4Fe-4S ferredoxin-type" evidence="4">
    <location>
        <begin position="59"/>
        <end position="88"/>
    </location>
</feature>
<evidence type="ECO:0000256" key="1">
    <source>
        <dbReference type="ARBA" id="ARBA00022723"/>
    </source>
</evidence>
<dbReference type="Pfam" id="PF00037">
    <property type="entry name" value="Fer4"/>
    <property type="match status" value="1"/>
</dbReference>
<gene>
    <name evidence="5" type="ORF">MFMK1_001206</name>
</gene>
<dbReference type="PROSITE" id="PS00198">
    <property type="entry name" value="4FE4S_FER_1"/>
    <property type="match status" value="1"/>
</dbReference>
<evidence type="ECO:0000256" key="2">
    <source>
        <dbReference type="ARBA" id="ARBA00023004"/>
    </source>
</evidence>
<dbReference type="SUPFAM" id="SSF54862">
    <property type="entry name" value="4Fe-4S ferredoxins"/>
    <property type="match status" value="1"/>
</dbReference>
<protein>
    <submittedName>
        <fullName evidence="5">4Fe-4S binding protein</fullName>
    </submittedName>
</protein>
<dbReference type="AlphaFoldDB" id="A0AAU0UJC0"/>
<dbReference type="Proteomes" id="UP001329915">
    <property type="component" value="Chromosome"/>
</dbReference>
<dbReference type="InterPro" id="IPR017900">
    <property type="entry name" value="4Fe4S_Fe_S_CS"/>
</dbReference>
<proteinExistence type="predicted"/>
<reference evidence="5 6" key="1">
    <citation type="submission" date="2023-04" db="EMBL/GenBank/DDBJ databases">
        <authorList>
            <person name="Hsu D."/>
        </authorList>
    </citation>
    <scope>NUCLEOTIDE SEQUENCE [LARGE SCALE GENOMIC DNA]</scope>
    <source>
        <strain evidence="5 6">MK1</strain>
    </source>
</reference>
<dbReference type="RefSeq" id="WP_366924242.1">
    <property type="nucleotide sequence ID" value="NZ_CP121694.1"/>
</dbReference>
<sequence>MLAKTGVPTNEDIQKVMPTEKRAEQGPVAVMECFQKIPCDPCFTACPKGAIKEFSDINDTPSMIESKCTGCGICVAYCPGLAIFVIDYTYSDDEGLLKMPYEYLPLPAEGSRVETLDREGRLVGTARVVKVQRIKGQQKTPVVWLAVPKELLMTVRNILGGGISCGG</sequence>
<organism evidence="5 6">
    <name type="scientific">Metallumcola ferriviriculae</name>
    <dbReference type="NCBI Taxonomy" id="3039180"/>
    <lineage>
        <taxon>Bacteria</taxon>
        <taxon>Bacillati</taxon>
        <taxon>Bacillota</taxon>
        <taxon>Clostridia</taxon>
        <taxon>Neomoorellales</taxon>
        <taxon>Desulfitibacteraceae</taxon>
        <taxon>Metallumcola</taxon>
    </lineage>
</organism>
<evidence type="ECO:0000259" key="4">
    <source>
        <dbReference type="PROSITE" id="PS51379"/>
    </source>
</evidence>
<keyword evidence="6" id="KW-1185">Reference proteome</keyword>
<dbReference type="GO" id="GO:0046872">
    <property type="term" value="F:metal ion binding"/>
    <property type="evidence" value="ECO:0007669"/>
    <property type="project" value="UniProtKB-KW"/>
</dbReference>
<accession>A0AAU0UJC0</accession>
<keyword evidence="2" id="KW-0408">Iron</keyword>
<evidence type="ECO:0000313" key="5">
    <source>
        <dbReference type="EMBL" id="WRO21398.1"/>
    </source>
</evidence>
<keyword evidence="3" id="KW-0411">Iron-sulfur</keyword>
<dbReference type="EMBL" id="CP121694">
    <property type="protein sequence ID" value="WRO21398.1"/>
    <property type="molecule type" value="Genomic_DNA"/>
</dbReference>
<keyword evidence="1" id="KW-0479">Metal-binding</keyword>
<evidence type="ECO:0000256" key="3">
    <source>
        <dbReference type="ARBA" id="ARBA00023014"/>
    </source>
</evidence>
<dbReference type="PROSITE" id="PS51379">
    <property type="entry name" value="4FE4S_FER_2"/>
    <property type="match status" value="1"/>
</dbReference>
<dbReference type="Gene3D" id="3.30.70.20">
    <property type="match status" value="1"/>
</dbReference>
<evidence type="ECO:0000313" key="6">
    <source>
        <dbReference type="Proteomes" id="UP001329915"/>
    </source>
</evidence>